<dbReference type="PANTHER" id="PTHR30097">
    <property type="entry name" value="CATION EFFLUX SYSTEM PROTEIN CUSB"/>
    <property type="match status" value="1"/>
</dbReference>
<keyword evidence="8" id="KW-1185">Reference proteome</keyword>
<dbReference type="InterPro" id="IPR051909">
    <property type="entry name" value="MFP_Cation_Efflux"/>
</dbReference>
<sequence>MIDQDANQKKRLLGGGAAIALVAALGGFAVAKCSADKPAATEAANGNAAASTKEEKVPDAVAMTEQAITQAGISTETIRAGGLGAEIVAQATVSASPQGEAIVTARAAGAVTRLMKRLGDPVRAGETLAIVESRDAAQIAADRTAAAAKAVQAQKALAREQYLYRQKVSARVELEQAEASAAAAAAEARRASVSAGAARVTADGRGVVVSSPISGRVTAESVSLGAFVQPETELMRVADASKVQIEAAVGPTDAQRLAPGDKAIIELPDGRTMEARVRAVTPGLASETRSATAVLDVSGTLQPGLAVRVRLLPSRGDSSNAIVVPEEAVQSLEGRDVVFVRTAQGFRAQTVTIGQRSNGRVEIIKGLSAGSQVATKNAFLLKAELGKGAGEEE</sequence>
<dbReference type="InterPro" id="IPR058647">
    <property type="entry name" value="BSH_CzcB-like"/>
</dbReference>
<dbReference type="Pfam" id="PF25954">
    <property type="entry name" value="Beta-barrel_RND_2"/>
    <property type="match status" value="1"/>
</dbReference>
<reference evidence="7" key="2">
    <citation type="submission" date="2020-09" db="EMBL/GenBank/DDBJ databases">
        <authorList>
            <person name="Sun Q."/>
            <person name="Zhou Y."/>
        </authorList>
    </citation>
    <scope>NUCLEOTIDE SEQUENCE</scope>
    <source>
        <strain evidence="7">CGMCC 1.15330</strain>
    </source>
</reference>
<dbReference type="RefSeq" id="WP_188661293.1">
    <property type="nucleotide sequence ID" value="NZ_BMIH01000009.1"/>
</dbReference>
<comment type="caution">
    <text evidence="7">The sequence shown here is derived from an EMBL/GenBank/DDBJ whole genome shotgun (WGS) entry which is preliminary data.</text>
</comment>
<dbReference type="FunFam" id="2.40.420.20:FF:000006">
    <property type="entry name" value="RND family efflux transporter MFP subunit"/>
    <property type="match status" value="1"/>
</dbReference>
<reference evidence="7" key="1">
    <citation type="journal article" date="2014" name="Int. J. Syst. Evol. Microbiol.">
        <title>Complete genome sequence of Corynebacterium casei LMG S-19264T (=DSM 44701T), isolated from a smear-ripened cheese.</title>
        <authorList>
            <consortium name="US DOE Joint Genome Institute (JGI-PGF)"/>
            <person name="Walter F."/>
            <person name="Albersmeier A."/>
            <person name="Kalinowski J."/>
            <person name="Ruckert C."/>
        </authorList>
    </citation>
    <scope>NUCLEOTIDE SEQUENCE</scope>
    <source>
        <strain evidence="7">CGMCC 1.15330</strain>
    </source>
</reference>
<dbReference type="Gene3D" id="2.40.50.100">
    <property type="match status" value="1"/>
</dbReference>
<dbReference type="InterPro" id="IPR058649">
    <property type="entry name" value="CzcB_C"/>
</dbReference>
<gene>
    <name evidence="7" type="ORF">GCM10011380_36240</name>
</gene>
<feature type="domain" description="CzcB-like barrel-sandwich hybrid" evidence="5">
    <location>
        <begin position="101"/>
        <end position="239"/>
    </location>
</feature>
<name>A0A916TIR6_9SPHN</name>
<dbReference type="GO" id="GO:0022857">
    <property type="term" value="F:transmembrane transporter activity"/>
    <property type="evidence" value="ECO:0007669"/>
    <property type="project" value="InterPro"/>
</dbReference>
<feature type="domain" description="CusB-like beta-barrel" evidence="4">
    <location>
        <begin position="245"/>
        <end position="312"/>
    </location>
</feature>
<evidence type="ECO:0000256" key="1">
    <source>
        <dbReference type="ARBA" id="ARBA00009477"/>
    </source>
</evidence>
<evidence type="ECO:0000259" key="6">
    <source>
        <dbReference type="Pfam" id="PF25975"/>
    </source>
</evidence>
<dbReference type="Pfam" id="PF25975">
    <property type="entry name" value="CzcB_C"/>
    <property type="match status" value="1"/>
</dbReference>
<proteinExistence type="inferred from homology"/>
<dbReference type="SUPFAM" id="SSF111369">
    <property type="entry name" value="HlyD-like secretion proteins"/>
    <property type="match status" value="1"/>
</dbReference>
<dbReference type="GO" id="GO:0015679">
    <property type="term" value="P:plasma membrane copper ion transport"/>
    <property type="evidence" value="ECO:0007669"/>
    <property type="project" value="TreeGrafter"/>
</dbReference>
<evidence type="ECO:0000256" key="3">
    <source>
        <dbReference type="SAM" id="Phobius"/>
    </source>
</evidence>
<dbReference type="NCBIfam" id="TIGR01730">
    <property type="entry name" value="RND_mfp"/>
    <property type="match status" value="1"/>
</dbReference>
<keyword evidence="2" id="KW-0813">Transport</keyword>
<evidence type="ECO:0000313" key="8">
    <source>
        <dbReference type="Proteomes" id="UP000623067"/>
    </source>
</evidence>
<organism evidence="7 8">
    <name type="scientific">Sphingomonas metalli</name>
    <dbReference type="NCBI Taxonomy" id="1779358"/>
    <lineage>
        <taxon>Bacteria</taxon>
        <taxon>Pseudomonadati</taxon>
        <taxon>Pseudomonadota</taxon>
        <taxon>Alphaproteobacteria</taxon>
        <taxon>Sphingomonadales</taxon>
        <taxon>Sphingomonadaceae</taxon>
        <taxon>Sphingomonas</taxon>
    </lineage>
</organism>
<evidence type="ECO:0000256" key="2">
    <source>
        <dbReference type="ARBA" id="ARBA00022448"/>
    </source>
</evidence>
<dbReference type="GO" id="GO:0016020">
    <property type="term" value="C:membrane"/>
    <property type="evidence" value="ECO:0007669"/>
    <property type="project" value="InterPro"/>
</dbReference>
<keyword evidence="3" id="KW-1133">Transmembrane helix</keyword>
<keyword evidence="3" id="KW-0812">Transmembrane</keyword>
<dbReference type="EMBL" id="BMIH01000009">
    <property type="protein sequence ID" value="GGB43545.1"/>
    <property type="molecule type" value="Genomic_DNA"/>
</dbReference>
<feature type="transmembrane region" description="Helical" evidence="3">
    <location>
        <begin position="12"/>
        <end position="31"/>
    </location>
</feature>
<dbReference type="PANTHER" id="PTHR30097:SF4">
    <property type="entry name" value="SLR6042 PROTEIN"/>
    <property type="match status" value="1"/>
</dbReference>
<dbReference type="Gene3D" id="2.40.30.170">
    <property type="match status" value="1"/>
</dbReference>
<feature type="domain" description="CzcB-like C-terminal circularly permuted SH3-like" evidence="6">
    <location>
        <begin position="322"/>
        <end position="382"/>
    </location>
</feature>
<dbReference type="Pfam" id="PF25973">
    <property type="entry name" value="BSH_CzcB"/>
    <property type="match status" value="1"/>
</dbReference>
<dbReference type="GO" id="GO:0060003">
    <property type="term" value="P:copper ion export"/>
    <property type="evidence" value="ECO:0007669"/>
    <property type="project" value="TreeGrafter"/>
</dbReference>
<comment type="similarity">
    <text evidence="1">Belongs to the membrane fusion protein (MFP) (TC 8.A.1) family.</text>
</comment>
<evidence type="ECO:0000313" key="7">
    <source>
        <dbReference type="EMBL" id="GGB43545.1"/>
    </source>
</evidence>
<accession>A0A916TIR6</accession>
<dbReference type="GO" id="GO:0030313">
    <property type="term" value="C:cell envelope"/>
    <property type="evidence" value="ECO:0007669"/>
    <property type="project" value="TreeGrafter"/>
</dbReference>
<evidence type="ECO:0000259" key="5">
    <source>
        <dbReference type="Pfam" id="PF25973"/>
    </source>
</evidence>
<protein>
    <submittedName>
        <fullName evidence="7">Metal transporter</fullName>
    </submittedName>
</protein>
<evidence type="ECO:0000259" key="4">
    <source>
        <dbReference type="Pfam" id="PF25954"/>
    </source>
</evidence>
<keyword evidence="3" id="KW-0472">Membrane</keyword>
<dbReference type="Proteomes" id="UP000623067">
    <property type="component" value="Unassembled WGS sequence"/>
</dbReference>
<dbReference type="Gene3D" id="2.40.420.20">
    <property type="match status" value="1"/>
</dbReference>
<dbReference type="AlphaFoldDB" id="A0A916TIR6"/>
<dbReference type="InterPro" id="IPR006143">
    <property type="entry name" value="RND_pump_MFP"/>
</dbReference>
<dbReference type="InterPro" id="IPR058792">
    <property type="entry name" value="Beta-barrel_RND_2"/>
</dbReference>